<dbReference type="EMBL" id="JARKIF010000021">
    <property type="protein sequence ID" value="KAJ7617322.1"/>
    <property type="molecule type" value="Genomic_DNA"/>
</dbReference>
<feature type="region of interest" description="Disordered" evidence="1">
    <location>
        <begin position="33"/>
        <end position="63"/>
    </location>
</feature>
<evidence type="ECO:0000313" key="2">
    <source>
        <dbReference type="EMBL" id="KAJ7617322.1"/>
    </source>
</evidence>
<feature type="compositionally biased region" description="Low complexity" evidence="1">
    <location>
        <begin position="53"/>
        <end position="63"/>
    </location>
</feature>
<feature type="compositionally biased region" description="Low complexity" evidence="1">
    <location>
        <begin position="375"/>
        <end position="384"/>
    </location>
</feature>
<organism evidence="2 3">
    <name type="scientific">Roridomyces roridus</name>
    <dbReference type="NCBI Taxonomy" id="1738132"/>
    <lineage>
        <taxon>Eukaryota</taxon>
        <taxon>Fungi</taxon>
        <taxon>Dikarya</taxon>
        <taxon>Basidiomycota</taxon>
        <taxon>Agaricomycotina</taxon>
        <taxon>Agaricomycetes</taxon>
        <taxon>Agaricomycetidae</taxon>
        <taxon>Agaricales</taxon>
        <taxon>Marasmiineae</taxon>
        <taxon>Mycenaceae</taxon>
        <taxon>Roridomyces</taxon>
    </lineage>
</organism>
<accession>A0AAD7FDH2</accession>
<evidence type="ECO:0000313" key="3">
    <source>
        <dbReference type="Proteomes" id="UP001221142"/>
    </source>
</evidence>
<dbReference type="AlphaFoldDB" id="A0AAD7FDH2"/>
<feature type="region of interest" description="Disordered" evidence="1">
    <location>
        <begin position="298"/>
        <end position="403"/>
    </location>
</feature>
<proteinExistence type="predicted"/>
<protein>
    <submittedName>
        <fullName evidence="2">Uncharacterized protein</fullName>
    </submittedName>
</protein>
<evidence type="ECO:0000256" key="1">
    <source>
        <dbReference type="SAM" id="MobiDB-lite"/>
    </source>
</evidence>
<comment type="caution">
    <text evidence="2">The sequence shown here is derived from an EMBL/GenBank/DDBJ whole genome shotgun (WGS) entry which is preliminary data.</text>
</comment>
<keyword evidence="3" id="KW-1185">Reference proteome</keyword>
<gene>
    <name evidence="2" type="ORF">FB45DRAFT_224788</name>
</gene>
<dbReference type="Proteomes" id="UP001221142">
    <property type="component" value="Unassembled WGS sequence"/>
</dbReference>
<reference evidence="2" key="1">
    <citation type="submission" date="2023-03" db="EMBL/GenBank/DDBJ databases">
        <title>Massive genome expansion in bonnet fungi (Mycena s.s.) driven by repeated elements and novel gene families across ecological guilds.</title>
        <authorList>
            <consortium name="Lawrence Berkeley National Laboratory"/>
            <person name="Harder C.B."/>
            <person name="Miyauchi S."/>
            <person name="Viragh M."/>
            <person name="Kuo A."/>
            <person name="Thoen E."/>
            <person name="Andreopoulos B."/>
            <person name="Lu D."/>
            <person name="Skrede I."/>
            <person name="Drula E."/>
            <person name="Henrissat B."/>
            <person name="Morin E."/>
            <person name="Kohler A."/>
            <person name="Barry K."/>
            <person name="LaButti K."/>
            <person name="Morin E."/>
            <person name="Salamov A."/>
            <person name="Lipzen A."/>
            <person name="Mereny Z."/>
            <person name="Hegedus B."/>
            <person name="Baldrian P."/>
            <person name="Stursova M."/>
            <person name="Weitz H."/>
            <person name="Taylor A."/>
            <person name="Grigoriev I.V."/>
            <person name="Nagy L.G."/>
            <person name="Martin F."/>
            <person name="Kauserud H."/>
        </authorList>
    </citation>
    <scope>NUCLEOTIDE SEQUENCE</scope>
    <source>
        <strain evidence="2">9284</strain>
    </source>
</reference>
<sequence>MATEGETIFVCSSYNNSKASVLAPPLSFPHTPVRGRPSALPSVRSTPAHRVEATASPRSRVRVSPTSGLASMITPIIPNIHWSSSDEELARRVDVLSGQVVSMHGQLSLILPLLKTIADAIPRLTNPSPVPHGTGPNLPIWFADAYMKGSAAERIADKSAVLTRKQLEFPNIKYWNSRDYNPANDASVPSEKTSAAAGATNRENDVNTNARYIELRTGKVVGGIELGNIREDIRNLLKDLVHTGLVTKSWKRVGEQVRVALAYMIEQKYSFLGLCINHWKTLRQIKEVYRGWARNQPELTGEASDGEDSDGGSKKRKKRGGKSGSDKRARTGTALLTIPQNGPLDLPLPPAAPVDDRVGGDIQGGLSLPPPPSLPLTGTAGAQTPGPPHPPAAAALNVGGDVQ</sequence>
<name>A0AAD7FDH2_9AGAR</name>
<feature type="region of interest" description="Disordered" evidence="1">
    <location>
        <begin position="183"/>
        <end position="203"/>
    </location>
</feature>